<evidence type="ECO:0000256" key="3">
    <source>
        <dbReference type="ARBA" id="ARBA00022692"/>
    </source>
</evidence>
<dbReference type="SUPFAM" id="SSF56281">
    <property type="entry name" value="Metallo-hydrolase/oxidoreductase"/>
    <property type="match status" value="1"/>
</dbReference>
<dbReference type="NCBIfam" id="TIGR00361">
    <property type="entry name" value="ComEC_Rec2"/>
    <property type="match status" value="1"/>
</dbReference>
<feature type="transmembrane region" description="Helical" evidence="6">
    <location>
        <begin position="374"/>
        <end position="393"/>
    </location>
</feature>
<feature type="transmembrane region" description="Helical" evidence="6">
    <location>
        <begin position="455"/>
        <end position="473"/>
    </location>
</feature>
<dbReference type="Gene3D" id="3.60.15.10">
    <property type="entry name" value="Ribonuclease Z/Hydroxyacylglutathione hydrolase-like"/>
    <property type="match status" value="1"/>
</dbReference>
<feature type="transmembrane region" description="Helical" evidence="6">
    <location>
        <begin position="293"/>
        <end position="314"/>
    </location>
</feature>
<dbReference type="Pfam" id="PF00753">
    <property type="entry name" value="Lactamase_B"/>
    <property type="match status" value="1"/>
</dbReference>
<dbReference type="CDD" id="cd07731">
    <property type="entry name" value="ComA-like_MBL-fold"/>
    <property type="match status" value="1"/>
</dbReference>
<keyword evidence="4 6" id="KW-1133">Transmembrane helix</keyword>
<evidence type="ECO:0000259" key="7">
    <source>
        <dbReference type="SMART" id="SM00849"/>
    </source>
</evidence>
<sequence>MLSIDRCAGALIIGLLPLMFIPRLAGFVPVLLMLLTAIILWLSGDKNARFAALSILGFLWGNWQAASLVNQIEHMVQGDKLIVATVTSISLVSHRGEKARKLLKIEQADGRRVFPPVSVSVHWPKTLPESCSGQRWQLKIRMRPVHSLLNEGGFDSQRWAMANRQPLTGRIITGRMLEENCHLRQEIISRTDRQLQSYSQRPLLLALAFGERGELSPQQWETLRKTGTAHLMAISGLHIVMAALFGRLLARAIQYLFPTRWIAPLLPLLTGWLLALTYVWLAGANPPALRAGLVLTLWLALRLFGVLSSPWQVWLWAVALILLSEPLTLLSDSFWLSCIAVLSLLFWLHWVPLLSPFLTKNRYAWPLRLTHLQFGMMLLLMPLQMLLFHGISLSSFPANLWAMPIVSFITVPLVLIALVFSFFSSIAGVFWSLANSSLEIAMLPLNNLKAGWQHTGETALAIGGLGWLAVVIWRFRWWRLYPFAVMALCINLILIAQRRDAHRWRVDMLDIGHGLAIVIERESRAVVFDTGNRWRTGSMAEKAILPYLKWRGLTVDHIILSHDHLDHSGGLDLIRAAFPMAKVRAPFPIKNIGSNMALLPCRQGERWKWRQLDFEVLWPPQLTENAQNDDSCVIRISEGKHSLLLTGDIERKSERQLVKTSRHKLRSTLLQVPHHGSNTSSIAPFLRAVQPELAVASASRYNQWRLPARKVINRYKENGIIWRDTSRSGQLSISFSDHDWQIKGYREQLFPRWYHQRFGVGGHNE</sequence>
<accession>A0ABM9S1G9</accession>
<feature type="transmembrane region" description="Helical" evidence="6">
    <location>
        <begin position="20"/>
        <end position="42"/>
    </location>
</feature>
<name>A0ABM9S1G9_9GAMM</name>
<dbReference type="InterPro" id="IPR004797">
    <property type="entry name" value="Competence_ComEC/Rec2"/>
</dbReference>
<evidence type="ECO:0000256" key="4">
    <source>
        <dbReference type="ARBA" id="ARBA00022989"/>
    </source>
</evidence>
<evidence type="ECO:0000256" key="1">
    <source>
        <dbReference type="ARBA" id="ARBA00004651"/>
    </source>
</evidence>
<evidence type="ECO:0000256" key="2">
    <source>
        <dbReference type="ARBA" id="ARBA00022475"/>
    </source>
</evidence>
<evidence type="ECO:0000256" key="6">
    <source>
        <dbReference type="SAM" id="Phobius"/>
    </source>
</evidence>
<protein>
    <submittedName>
        <fullName evidence="8">ComEC family competence protein</fullName>
    </submittedName>
</protein>
<dbReference type="InterPro" id="IPR001279">
    <property type="entry name" value="Metallo-B-lactamas"/>
</dbReference>
<evidence type="ECO:0000313" key="9">
    <source>
        <dbReference type="Proteomes" id="UP000040578"/>
    </source>
</evidence>
<feature type="transmembrane region" description="Helical" evidence="6">
    <location>
        <begin position="479"/>
        <end position="496"/>
    </location>
</feature>
<proteinExistence type="predicted"/>
<reference evidence="8 9" key="1">
    <citation type="submission" date="2015-03" db="EMBL/GenBank/DDBJ databases">
        <authorList>
            <consortium name="Pathogen Informatics"/>
            <person name="Murphy D."/>
        </authorList>
    </citation>
    <scope>NUCLEOTIDE SEQUENCE [LARGE SCALE GENOMIC DNA]</scope>
    <source>
        <strain evidence="9">type strain: CIP110231</strain>
    </source>
</reference>
<dbReference type="SMART" id="SM00849">
    <property type="entry name" value="Lactamase_B"/>
    <property type="match status" value="1"/>
</dbReference>
<comment type="subcellular location">
    <subcellularLocation>
        <location evidence="1">Cell membrane</location>
        <topology evidence="1">Multi-pass membrane protein</topology>
    </subcellularLocation>
</comment>
<dbReference type="PANTHER" id="PTHR30619">
    <property type="entry name" value="DNA INTERNALIZATION/COMPETENCE PROTEIN COMEC/REC2"/>
    <property type="match status" value="1"/>
</dbReference>
<dbReference type="EMBL" id="CPYD01000001">
    <property type="protein sequence ID" value="CND90334.1"/>
    <property type="molecule type" value="Genomic_DNA"/>
</dbReference>
<dbReference type="Pfam" id="PF13567">
    <property type="entry name" value="DUF4131"/>
    <property type="match status" value="1"/>
</dbReference>
<dbReference type="InterPro" id="IPR036866">
    <property type="entry name" value="RibonucZ/Hydroxyglut_hydro"/>
</dbReference>
<feature type="transmembrane region" description="Helical" evidence="6">
    <location>
        <begin position="261"/>
        <end position="281"/>
    </location>
</feature>
<dbReference type="Proteomes" id="UP000040578">
    <property type="component" value="Unassembled WGS sequence"/>
</dbReference>
<keyword evidence="9" id="KW-1185">Reference proteome</keyword>
<dbReference type="Pfam" id="PF03772">
    <property type="entry name" value="Competence"/>
    <property type="match status" value="1"/>
</dbReference>
<keyword evidence="5 6" id="KW-0472">Membrane</keyword>
<dbReference type="InterPro" id="IPR004477">
    <property type="entry name" value="ComEC_N"/>
</dbReference>
<organism evidence="8 9">
    <name type="scientific">Yersinia nurmii</name>
    <dbReference type="NCBI Taxonomy" id="685706"/>
    <lineage>
        <taxon>Bacteria</taxon>
        <taxon>Pseudomonadati</taxon>
        <taxon>Pseudomonadota</taxon>
        <taxon>Gammaproteobacteria</taxon>
        <taxon>Enterobacterales</taxon>
        <taxon>Yersiniaceae</taxon>
        <taxon>Yersinia</taxon>
    </lineage>
</organism>
<gene>
    <name evidence="8" type="ORF">ERS137967_00248</name>
</gene>
<evidence type="ECO:0000256" key="5">
    <source>
        <dbReference type="ARBA" id="ARBA00023136"/>
    </source>
</evidence>
<keyword evidence="2" id="KW-1003">Cell membrane</keyword>
<dbReference type="InterPro" id="IPR035681">
    <property type="entry name" value="ComA-like_MBL"/>
</dbReference>
<feature type="transmembrane region" description="Helical" evidence="6">
    <location>
        <begin position="229"/>
        <end position="249"/>
    </location>
</feature>
<dbReference type="NCBIfam" id="NF008580">
    <property type="entry name" value="PRK11539.1"/>
    <property type="match status" value="1"/>
</dbReference>
<keyword evidence="3 6" id="KW-0812">Transmembrane</keyword>
<comment type="caution">
    <text evidence="8">The sequence shown here is derived from an EMBL/GenBank/DDBJ whole genome shotgun (WGS) entry which is preliminary data.</text>
</comment>
<dbReference type="NCBIfam" id="TIGR00360">
    <property type="entry name" value="ComEC_N-term"/>
    <property type="match status" value="1"/>
</dbReference>
<feature type="transmembrane region" description="Helical" evidence="6">
    <location>
        <begin position="334"/>
        <end position="353"/>
    </location>
</feature>
<evidence type="ECO:0000313" key="8">
    <source>
        <dbReference type="EMBL" id="CND90334.1"/>
    </source>
</evidence>
<dbReference type="PANTHER" id="PTHR30619:SF1">
    <property type="entry name" value="RECOMBINATION PROTEIN 2"/>
    <property type="match status" value="1"/>
</dbReference>
<feature type="transmembrane region" description="Helical" evidence="6">
    <location>
        <begin position="405"/>
        <end position="434"/>
    </location>
</feature>
<feature type="domain" description="Metallo-beta-lactamase" evidence="7">
    <location>
        <begin position="513"/>
        <end position="700"/>
    </location>
</feature>
<dbReference type="InterPro" id="IPR025405">
    <property type="entry name" value="DUF4131"/>
</dbReference>
<dbReference type="InterPro" id="IPR052159">
    <property type="entry name" value="Competence_DNA_uptake"/>
</dbReference>